<keyword evidence="1" id="KW-0732">Signal</keyword>
<feature type="chain" id="PRO_5039944286" description="DUF541 domain-containing protein" evidence="1">
    <location>
        <begin position="25"/>
        <end position="234"/>
    </location>
</feature>
<organism evidence="2 3">
    <name type="scientific">Nisaea acidiphila</name>
    <dbReference type="NCBI Taxonomy" id="1862145"/>
    <lineage>
        <taxon>Bacteria</taxon>
        <taxon>Pseudomonadati</taxon>
        <taxon>Pseudomonadota</taxon>
        <taxon>Alphaproteobacteria</taxon>
        <taxon>Rhodospirillales</taxon>
        <taxon>Thalassobaculaceae</taxon>
        <taxon>Nisaea</taxon>
    </lineage>
</organism>
<keyword evidence="3" id="KW-1185">Reference proteome</keyword>
<dbReference type="EMBL" id="CP102480">
    <property type="protein sequence ID" value="UUX48055.1"/>
    <property type="molecule type" value="Genomic_DNA"/>
</dbReference>
<accession>A0A9J7ALK7</accession>
<name>A0A9J7ALK7_9PROT</name>
<evidence type="ECO:0000313" key="3">
    <source>
        <dbReference type="Proteomes" id="UP001060336"/>
    </source>
</evidence>
<gene>
    <name evidence="2" type="ORF">NUH88_11555</name>
</gene>
<reference evidence="2" key="1">
    <citation type="submission" date="2022-08" db="EMBL/GenBank/DDBJ databases">
        <title>Nisaea acidiphila sp. nov., isolated from a marine algal debris and emended description of the genus Nisaea Urios et al. 2008.</title>
        <authorList>
            <person name="Kwon K."/>
        </authorList>
    </citation>
    <scope>NUCLEOTIDE SEQUENCE</scope>
    <source>
        <strain evidence="2">MEBiC11861</strain>
    </source>
</reference>
<dbReference type="RefSeq" id="WP_257766563.1">
    <property type="nucleotide sequence ID" value="NZ_CP102480.1"/>
</dbReference>
<proteinExistence type="predicted"/>
<feature type="signal peptide" evidence="1">
    <location>
        <begin position="1"/>
        <end position="24"/>
    </location>
</feature>
<dbReference type="KEGG" id="naci:NUH88_11555"/>
<dbReference type="AlphaFoldDB" id="A0A9J7ALK7"/>
<protein>
    <recommendedName>
        <fullName evidence="4">DUF541 domain-containing protein</fullName>
    </recommendedName>
</protein>
<evidence type="ECO:0000313" key="2">
    <source>
        <dbReference type="EMBL" id="UUX48055.1"/>
    </source>
</evidence>
<evidence type="ECO:0000256" key="1">
    <source>
        <dbReference type="SAM" id="SignalP"/>
    </source>
</evidence>
<sequence>MIRDCLSLALAVLMLLAAPQVVHADTVRDDIVTLDLSLEKWVETDSATVTVAADLAVKAGGFGAARQAVKDDLAKISGKAAWRLTGYNRLRDEAGFERWRIVAEARLPSTELGGLGGTVKGLGEAGRSYAVLGIDFTPTLAEREAAMADLRAEIYRSAAEELERLKAVYPDRGYRVATINFQTSGVPRPMPAQMMRVESAPKLAADGAMAGDSVAQRAELRASVRFAAEVRSDD</sequence>
<evidence type="ECO:0008006" key="4">
    <source>
        <dbReference type="Google" id="ProtNLM"/>
    </source>
</evidence>
<dbReference type="Proteomes" id="UP001060336">
    <property type="component" value="Chromosome"/>
</dbReference>